<dbReference type="PROSITE" id="PS50930">
    <property type="entry name" value="HTH_LYTTR"/>
    <property type="match status" value="1"/>
</dbReference>
<dbReference type="Pfam" id="PF00072">
    <property type="entry name" value="Response_reg"/>
    <property type="match status" value="1"/>
</dbReference>
<dbReference type="AlphaFoldDB" id="A0A6L9EEV0"/>
<gene>
    <name evidence="4" type="ORF">GTQ38_14660</name>
</gene>
<dbReference type="Proteomes" id="UP000475249">
    <property type="component" value="Unassembled WGS sequence"/>
</dbReference>
<keyword evidence="5" id="KW-1185">Reference proteome</keyword>
<dbReference type="GO" id="GO:0003677">
    <property type="term" value="F:DNA binding"/>
    <property type="evidence" value="ECO:0007669"/>
    <property type="project" value="InterPro"/>
</dbReference>
<dbReference type="PANTHER" id="PTHR37299:SF1">
    <property type="entry name" value="STAGE 0 SPORULATION PROTEIN A HOMOLOG"/>
    <property type="match status" value="1"/>
</dbReference>
<evidence type="ECO:0000313" key="5">
    <source>
        <dbReference type="Proteomes" id="UP000475249"/>
    </source>
</evidence>
<dbReference type="EMBL" id="WXYO01000006">
    <property type="protein sequence ID" value="NAS13256.1"/>
    <property type="molecule type" value="Genomic_DNA"/>
</dbReference>
<dbReference type="Gene3D" id="2.40.50.1020">
    <property type="entry name" value="LytTr DNA-binding domain"/>
    <property type="match status" value="1"/>
</dbReference>
<reference evidence="4 5" key="1">
    <citation type="submission" date="2020-01" db="EMBL/GenBank/DDBJ databases">
        <title>Bacteria diversity of Porities sp.</title>
        <authorList>
            <person name="Wang G."/>
        </authorList>
    </citation>
    <scope>NUCLEOTIDE SEQUENCE [LARGE SCALE GENOMIC DNA]</scope>
    <source>
        <strain evidence="4 5">R33</strain>
    </source>
</reference>
<dbReference type="Pfam" id="PF04397">
    <property type="entry name" value="LytTR"/>
    <property type="match status" value="1"/>
</dbReference>
<dbReference type="InterPro" id="IPR001789">
    <property type="entry name" value="Sig_transdc_resp-reg_receiver"/>
</dbReference>
<dbReference type="Gene3D" id="3.40.50.2300">
    <property type="match status" value="1"/>
</dbReference>
<comment type="caution">
    <text evidence="4">The sequence shown here is derived from an EMBL/GenBank/DDBJ whole genome shotgun (WGS) entry which is preliminary data.</text>
</comment>
<dbReference type="InterPro" id="IPR007492">
    <property type="entry name" value="LytTR_DNA-bd_dom"/>
</dbReference>
<dbReference type="SMART" id="SM00850">
    <property type="entry name" value="LytTR"/>
    <property type="match status" value="1"/>
</dbReference>
<accession>A0A6L9EEV0</accession>
<dbReference type="InterPro" id="IPR046947">
    <property type="entry name" value="LytR-like"/>
</dbReference>
<sequence length="252" mass="29138">MKVAILEDEPLAAEKLERYLRKYSESIEVIGRFDSLETARPWISEHQNEVDLFFMDVQLTDGLSFEIFTEVQVKKPVIFTTAFDEFALDAFRVNSIDYLLKPITFTDLSRALQKLRSMKEQFSGGKITAPLVAQLQKKTYKDRFLVSLGNHIHSLTTKEIAAFYADGRDAYLKSTAGRTYIIEYKIESLQELLDPRQFFRVNRGVIVNINAISDVVVYSNRRLKLTLISKLDKDVIVSREKVTQFKQWFEGS</sequence>
<feature type="domain" description="Response regulatory" evidence="2">
    <location>
        <begin position="2"/>
        <end position="116"/>
    </location>
</feature>
<feature type="domain" description="HTH LytTR-type" evidence="3">
    <location>
        <begin position="144"/>
        <end position="251"/>
    </location>
</feature>
<dbReference type="PANTHER" id="PTHR37299">
    <property type="entry name" value="TRANSCRIPTIONAL REGULATOR-RELATED"/>
    <property type="match status" value="1"/>
</dbReference>
<keyword evidence="1" id="KW-0597">Phosphoprotein</keyword>
<feature type="modified residue" description="4-aspartylphosphate" evidence="1">
    <location>
        <position position="56"/>
    </location>
</feature>
<name>A0A6L9EEV0_9FLAO</name>
<organism evidence="4 5">
    <name type="scientific">Poritiphilus flavus</name>
    <dbReference type="NCBI Taxonomy" id="2697053"/>
    <lineage>
        <taxon>Bacteria</taxon>
        <taxon>Pseudomonadati</taxon>
        <taxon>Bacteroidota</taxon>
        <taxon>Flavobacteriia</taxon>
        <taxon>Flavobacteriales</taxon>
        <taxon>Flavobacteriaceae</taxon>
        <taxon>Poritiphilus</taxon>
    </lineage>
</organism>
<dbReference type="GO" id="GO:0000156">
    <property type="term" value="F:phosphorelay response regulator activity"/>
    <property type="evidence" value="ECO:0007669"/>
    <property type="project" value="InterPro"/>
</dbReference>
<proteinExistence type="predicted"/>
<protein>
    <submittedName>
        <fullName evidence="4">Response regulator</fullName>
    </submittedName>
</protein>
<dbReference type="PROSITE" id="PS50110">
    <property type="entry name" value="RESPONSE_REGULATORY"/>
    <property type="match status" value="1"/>
</dbReference>
<dbReference type="SMART" id="SM00448">
    <property type="entry name" value="REC"/>
    <property type="match status" value="1"/>
</dbReference>
<evidence type="ECO:0000259" key="3">
    <source>
        <dbReference type="PROSITE" id="PS50930"/>
    </source>
</evidence>
<dbReference type="SUPFAM" id="SSF52172">
    <property type="entry name" value="CheY-like"/>
    <property type="match status" value="1"/>
</dbReference>
<evidence type="ECO:0000259" key="2">
    <source>
        <dbReference type="PROSITE" id="PS50110"/>
    </source>
</evidence>
<evidence type="ECO:0000256" key="1">
    <source>
        <dbReference type="PROSITE-ProRule" id="PRU00169"/>
    </source>
</evidence>
<evidence type="ECO:0000313" key="4">
    <source>
        <dbReference type="EMBL" id="NAS13256.1"/>
    </source>
</evidence>
<dbReference type="InterPro" id="IPR011006">
    <property type="entry name" value="CheY-like_superfamily"/>
</dbReference>
<dbReference type="RefSeq" id="WP_161436294.1">
    <property type="nucleotide sequence ID" value="NZ_WXYO01000006.1"/>
</dbReference>